<organism evidence="1 2">
    <name type="scientific">Rhodococcus opacus RKJ300 = JCM 13270</name>
    <dbReference type="NCBI Taxonomy" id="1165867"/>
    <lineage>
        <taxon>Bacteria</taxon>
        <taxon>Bacillati</taxon>
        <taxon>Actinomycetota</taxon>
        <taxon>Actinomycetes</taxon>
        <taxon>Mycobacteriales</taxon>
        <taxon>Nocardiaceae</taxon>
        <taxon>Rhodococcus</taxon>
    </lineage>
</organism>
<dbReference type="Proteomes" id="UP000006447">
    <property type="component" value="Unassembled WGS sequence"/>
</dbReference>
<evidence type="ECO:0000313" key="1">
    <source>
        <dbReference type="EMBL" id="EID79758.1"/>
    </source>
</evidence>
<comment type="caution">
    <text evidence="1">The sequence shown here is derived from an EMBL/GenBank/DDBJ whole genome shotgun (WGS) entry which is preliminary data.</text>
</comment>
<protein>
    <submittedName>
        <fullName evidence="1">Uncharacterized protein</fullName>
    </submittedName>
</protein>
<reference evidence="1 2" key="1">
    <citation type="journal article" date="2012" name="J. Bacteriol.">
        <title>Draft genome sequence of the nitrophenol-degrading actinomycete Rhodococcus imtechensis RKJ300.</title>
        <authorList>
            <person name="Vikram S."/>
            <person name="Kumar S."/>
            <person name="Subramanian S."/>
            <person name="Raghava G.P."/>
        </authorList>
    </citation>
    <scope>NUCLEOTIDE SEQUENCE [LARGE SCALE GENOMIC DNA]</scope>
    <source>
        <strain evidence="1 2">RKJ300</strain>
    </source>
</reference>
<gene>
    <name evidence="1" type="ORF">W59_11891</name>
</gene>
<dbReference type="PATRIC" id="fig|1165867.3.peg.2415"/>
<dbReference type="AlphaFoldDB" id="I0WTP2"/>
<evidence type="ECO:0000313" key="2">
    <source>
        <dbReference type="Proteomes" id="UP000006447"/>
    </source>
</evidence>
<accession>I0WTP2</accession>
<proteinExistence type="predicted"/>
<name>I0WTP2_RHOOP</name>
<dbReference type="EMBL" id="AJJH01000057">
    <property type="protein sequence ID" value="EID79758.1"/>
    <property type="molecule type" value="Genomic_DNA"/>
</dbReference>
<sequence length="321" mass="34816">MTWGPAHTARSAIAAPILSDSFAGDGSSSGSAGRFADSERCDTMAMTSDLAVNLLDTFPGRMLIDWWGEWRALHPEFSSAGQSAASIDTEDYSGRVAMVLHMYLYGGDFQDVIDLDTSDPDIVEMSEAVAAALSSPSRETLLSPQSHHGNLTEFRTLSVANRHRPSALPDGAFWTATKFACGNDAWLLHGEHDAERSPLRYDVHFDPARARIARVDSAPAWEALLKAHPREREGTVFPDWPSIAQEWDAVHVSLSGLLCAEPLISQVPYTGEDPSGYTHCQSGPYVGVAEWAVPSTAWLRPSAHMRVEPTAPAGGQAIDDR</sequence>